<keyword evidence="4 6" id="KW-0547">Nucleotide-binding</keyword>
<dbReference type="GeneID" id="7844388"/>
<reference evidence="10" key="1">
    <citation type="journal article" date="2006" name="PLoS Biol.">
        <title>Macronuclear genome sequence of the ciliate Tetrahymena thermophila, a model eukaryote.</title>
        <authorList>
            <person name="Eisen J.A."/>
            <person name="Coyne R.S."/>
            <person name="Wu M."/>
            <person name="Wu D."/>
            <person name="Thiagarajan M."/>
            <person name="Wortman J.R."/>
            <person name="Badger J.H."/>
            <person name="Ren Q."/>
            <person name="Amedeo P."/>
            <person name="Jones K.M."/>
            <person name="Tallon L.J."/>
            <person name="Delcher A.L."/>
            <person name="Salzberg S.L."/>
            <person name="Silva J.C."/>
            <person name="Haas B.J."/>
            <person name="Majoros W.H."/>
            <person name="Farzad M."/>
            <person name="Carlton J.M."/>
            <person name="Smith R.K. Jr."/>
            <person name="Garg J."/>
            <person name="Pearlman R.E."/>
            <person name="Karrer K.M."/>
            <person name="Sun L."/>
            <person name="Manning G."/>
            <person name="Elde N.C."/>
            <person name="Turkewitz A.P."/>
            <person name="Asai D.J."/>
            <person name="Wilkes D.E."/>
            <person name="Wang Y."/>
            <person name="Cai H."/>
            <person name="Collins K."/>
            <person name="Stewart B.A."/>
            <person name="Lee S.R."/>
            <person name="Wilamowska K."/>
            <person name="Weinberg Z."/>
            <person name="Ruzzo W.L."/>
            <person name="Wloga D."/>
            <person name="Gaertig J."/>
            <person name="Frankel J."/>
            <person name="Tsao C.-C."/>
            <person name="Gorovsky M.A."/>
            <person name="Keeling P.J."/>
            <person name="Waller R.F."/>
            <person name="Patron N.J."/>
            <person name="Cherry J.M."/>
            <person name="Stover N.A."/>
            <person name="Krieger C.J."/>
            <person name="del Toro C."/>
            <person name="Ryder H.F."/>
            <person name="Williamson S.C."/>
            <person name="Barbeau R.A."/>
            <person name="Hamilton E.P."/>
            <person name="Orias E."/>
        </authorList>
    </citation>
    <scope>NUCLEOTIDE SEQUENCE [LARGE SCALE GENOMIC DNA]</scope>
    <source>
        <strain evidence="10">SB210</strain>
    </source>
</reference>
<evidence type="ECO:0000256" key="5">
    <source>
        <dbReference type="ARBA" id="ARBA00022840"/>
    </source>
</evidence>
<evidence type="ECO:0000256" key="2">
    <source>
        <dbReference type="ARBA" id="ARBA00022614"/>
    </source>
</evidence>
<organism evidence="9 10">
    <name type="scientific">Tetrahymena thermophila (strain SB210)</name>
    <dbReference type="NCBI Taxonomy" id="312017"/>
    <lineage>
        <taxon>Eukaryota</taxon>
        <taxon>Sar</taxon>
        <taxon>Alveolata</taxon>
        <taxon>Ciliophora</taxon>
        <taxon>Intramacronucleata</taxon>
        <taxon>Oligohymenophorea</taxon>
        <taxon>Hymenostomatida</taxon>
        <taxon>Tetrahymenina</taxon>
        <taxon>Tetrahymenidae</taxon>
        <taxon>Tetrahymena</taxon>
    </lineage>
</organism>
<evidence type="ECO:0000256" key="6">
    <source>
        <dbReference type="PROSITE-ProRule" id="PRU10141"/>
    </source>
</evidence>
<dbReference type="InterPro" id="IPR008271">
    <property type="entry name" value="Ser/Thr_kinase_AS"/>
</dbReference>
<dbReference type="GO" id="GO:0005829">
    <property type="term" value="C:cytosol"/>
    <property type="evidence" value="ECO:0007669"/>
    <property type="project" value="TreeGrafter"/>
</dbReference>
<dbReference type="SMART" id="SM00368">
    <property type="entry name" value="LRR_RI"/>
    <property type="match status" value="14"/>
</dbReference>
<dbReference type="Proteomes" id="UP000009168">
    <property type="component" value="Unassembled WGS sequence"/>
</dbReference>
<evidence type="ECO:0000256" key="3">
    <source>
        <dbReference type="ARBA" id="ARBA00022737"/>
    </source>
</evidence>
<dbReference type="Pfam" id="PF00069">
    <property type="entry name" value="Pkinase"/>
    <property type="match status" value="2"/>
</dbReference>
<dbReference type="SUPFAM" id="SSF52047">
    <property type="entry name" value="RNI-like"/>
    <property type="match status" value="2"/>
</dbReference>
<protein>
    <submittedName>
        <fullName evidence="9">Kinase domain protein</fullName>
    </submittedName>
</protein>
<dbReference type="PANTHER" id="PTHR24113:SF12">
    <property type="entry name" value="RAN GTPASE-ACTIVATING PROTEIN 1"/>
    <property type="match status" value="1"/>
</dbReference>
<evidence type="ECO:0000259" key="8">
    <source>
        <dbReference type="PROSITE" id="PS50011"/>
    </source>
</evidence>
<dbReference type="HOGENOM" id="CLU_005751_0_0_1"/>
<dbReference type="EMBL" id="GG662810">
    <property type="protein sequence ID" value="EAR89767.2"/>
    <property type="molecule type" value="Genomic_DNA"/>
</dbReference>
<keyword evidence="10" id="KW-1185">Reference proteome</keyword>
<feature type="coiled-coil region" evidence="7">
    <location>
        <begin position="404"/>
        <end position="438"/>
    </location>
</feature>
<evidence type="ECO:0000256" key="4">
    <source>
        <dbReference type="ARBA" id="ARBA00022741"/>
    </source>
</evidence>
<dbReference type="InterPro" id="IPR027038">
    <property type="entry name" value="RanGap"/>
</dbReference>
<evidence type="ECO:0000313" key="10">
    <source>
        <dbReference type="Proteomes" id="UP000009168"/>
    </source>
</evidence>
<proteinExistence type="predicted"/>
<keyword evidence="1" id="KW-0343">GTPase activation</keyword>
<feature type="domain" description="Protein kinase" evidence="8">
    <location>
        <begin position="36"/>
        <end position="324"/>
    </location>
</feature>
<keyword evidence="9" id="KW-0808">Transferase</keyword>
<dbReference type="Gene3D" id="1.10.510.10">
    <property type="entry name" value="Transferase(Phosphotransferase) domain 1"/>
    <property type="match status" value="2"/>
</dbReference>
<dbReference type="InterPro" id="IPR017441">
    <property type="entry name" value="Protein_kinase_ATP_BS"/>
</dbReference>
<evidence type="ECO:0000256" key="1">
    <source>
        <dbReference type="ARBA" id="ARBA00022468"/>
    </source>
</evidence>
<dbReference type="SUPFAM" id="SSF56112">
    <property type="entry name" value="Protein kinase-like (PK-like)"/>
    <property type="match status" value="2"/>
</dbReference>
<dbReference type="CDD" id="cd14014">
    <property type="entry name" value="STKc_PknB_like"/>
    <property type="match status" value="1"/>
</dbReference>
<evidence type="ECO:0000313" key="9">
    <source>
        <dbReference type="EMBL" id="EAR89767.2"/>
    </source>
</evidence>
<dbReference type="InterPro" id="IPR000719">
    <property type="entry name" value="Prot_kinase_dom"/>
</dbReference>
<dbReference type="PROSITE" id="PS50011">
    <property type="entry name" value="PROTEIN_KINASE_DOM"/>
    <property type="match status" value="2"/>
</dbReference>
<dbReference type="GO" id="GO:0048471">
    <property type="term" value="C:perinuclear region of cytoplasm"/>
    <property type="evidence" value="ECO:0007669"/>
    <property type="project" value="TreeGrafter"/>
</dbReference>
<dbReference type="Gene3D" id="3.80.10.10">
    <property type="entry name" value="Ribonuclease Inhibitor"/>
    <property type="match status" value="7"/>
</dbReference>
<dbReference type="SMART" id="SM00220">
    <property type="entry name" value="S_TKc"/>
    <property type="match status" value="2"/>
</dbReference>
<keyword evidence="2" id="KW-0433">Leucine-rich repeat</keyword>
<dbReference type="GO" id="GO:0031267">
    <property type="term" value="F:small GTPase binding"/>
    <property type="evidence" value="ECO:0007669"/>
    <property type="project" value="TreeGrafter"/>
</dbReference>
<dbReference type="PROSITE" id="PS00108">
    <property type="entry name" value="PROTEIN_KINASE_ST"/>
    <property type="match status" value="2"/>
</dbReference>
<dbReference type="RefSeq" id="XP_001010012.2">
    <property type="nucleotide sequence ID" value="XM_001010012.2"/>
</dbReference>
<dbReference type="eggNOG" id="KOG4308">
    <property type="taxonomic scope" value="Eukaryota"/>
</dbReference>
<dbReference type="GO" id="GO:0005096">
    <property type="term" value="F:GTPase activator activity"/>
    <property type="evidence" value="ECO:0007669"/>
    <property type="project" value="UniProtKB-KW"/>
</dbReference>
<gene>
    <name evidence="9" type="ORF">TTHERM_01409990</name>
</gene>
<dbReference type="InterPro" id="IPR011009">
    <property type="entry name" value="Kinase-like_dom_sf"/>
</dbReference>
<dbReference type="InParanoid" id="Q22WW3"/>
<evidence type="ECO:0000256" key="7">
    <source>
        <dbReference type="SAM" id="Coils"/>
    </source>
</evidence>
<keyword evidence="5 6" id="KW-0067">ATP-binding</keyword>
<keyword evidence="7" id="KW-0175">Coiled coil</keyword>
<name>Q22WW3_TETTS</name>
<dbReference type="KEGG" id="tet:TTHERM_01409990"/>
<dbReference type="GO" id="GO:0005634">
    <property type="term" value="C:nucleus"/>
    <property type="evidence" value="ECO:0007669"/>
    <property type="project" value="TreeGrafter"/>
</dbReference>
<dbReference type="GO" id="GO:0005524">
    <property type="term" value="F:ATP binding"/>
    <property type="evidence" value="ECO:0007669"/>
    <property type="project" value="UniProtKB-UniRule"/>
</dbReference>
<feature type="domain" description="Protein kinase" evidence="8">
    <location>
        <begin position="446"/>
        <end position="733"/>
    </location>
</feature>
<dbReference type="GO" id="GO:0004672">
    <property type="term" value="F:protein kinase activity"/>
    <property type="evidence" value="ECO:0007669"/>
    <property type="project" value="InterPro"/>
</dbReference>
<dbReference type="eggNOG" id="KOG0659">
    <property type="taxonomic scope" value="Eukaryota"/>
</dbReference>
<sequence length="1348" mass="152542">MQQRIEEIAKKTQGCSIDNQRILMFFQQFRKQQKHYNDFEYLGNGSFALVIKAFNKTSQKHVALKIVLCNQNEPNDAESVLKEYNLLLKIKNCPYLVDVYNQFYVYEEKILIDDSDDEEQIGEKPKKQNEILKSFLVLELEFCNTNLADYFIYCRDKKQYPDKKMKEILTIQILDGISFLHQKQFLHRDIKPNNILLKFDNQNNPIIKICDLAFASFISPSQSKIHTKQKGTKEYMPPESESDIWRKESDLFQVGIVLLELDNIEKFDFLKTTENERYALRNGQIFPTQSLDRKSNIFEIAQTFLNPNFKARQSAQMFLEQLIWKDQQYQNIELSSIIIMPQLGKKVHEILNSNAQQEQDLNLSQNIQESMMKSQIMHKVSQINQQSKNQISQVQNSVQAMSQSQIYQDQIQILLNDYQNLKIQRIFTEEELKKAMLQLFNNKNYSKSFYLINQGGKGVIIGGYNLKDKRDCVLKIQKVQSKSRIIKETGILKSCQMDLIIKLYDSFYLNVIQKEDFIVYELEKCSCDLKSYLEKMQNDQQFTQKIKEEIAIQMIDSVNYIHQHNIIHRDIKLQNFLVQESNSSIPIIKLSDFDEADYLGSDYVIDLDHFYFTGEFIIKFFKEPNCDGCGTFGFWAPEQIYQKESTKESDVFSLGISLSLLDNFQKLQPVYHLECLKFGKEFVEPFQPYKGELDIINRLTQIYQKAIMHSLVYDKHKRKNLSQILDGFRQNYFSKEINKIVYYLKIRAREKQIDAEGAKHIGMNLEKCKNITSLNLNLAGNGFGAEGAKHIGMSLERCQNITSLNLDLQGNEIGVEGVKHFGMSLEKCQNINSLNLNLTGNEIGAQGAKNIGMSLEKCKNITSLNLNLVGNEIGAEGAKHIGMSLERCLNITSLNLDLGQNKIGAEGAKYIGMSLEKCQNITYLNLSILENNIGAEGGKYIGMSLEKCQNITSLNLNLVKNNIGAEGAKHIEMCLEKCQNITFLSLNLGISNIGAVGAKHIGMSLEKCQNITSLNLNLLGNEIGAEGAKHIGMSLEKCKNITSLNLNLTKNKIGAEGAKHIGMSLEKCQNIISLNFNLGINNIGIEGAKYIGMSLEKCLNITSLNLNLTGNEIGAVGIKHIGMSLEKCQNITSLNIDLVENNIDAEGAKHFGMSLEKCKNITSLNLNLSCNIIGVEGAKHIGMSLQKCQNITSLNLSLIKSNIGAEGAKHIGVSLENYQNITSLSLNLWLNNIGIEGAKYIGMSLEKCQNITSLKLNLVENNIGAEGAKHIGMSLEKCQNITSLNINLAGNEIGAEGAKHIGMSLEKCQNLNSLILIIWNGNNLNETIFQNLNQISSKLQLLNELKIL</sequence>
<accession>Q22WW3</accession>
<dbReference type="GO" id="GO:0006913">
    <property type="term" value="P:nucleocytoplasmic transport"/>
    <property type="evidence" value="ECO:0007669"/>
    <property type="project" value="TreeGrafter"/>
</dbReference>
<keyword evidence="9" id="KW-0418">Kinase</keyword>
<keyword evidence="3" id="KW-0677">Repeat</keyword>
<dbReference type="InterPro" id="IPR032675">
    <property type="entry name" value="LRR_dom_sf"/>
</dbReference>
<dbReference type="Pfam" id="PF13516">
    <property type="entry name" value="LRR_6"/>
    <property type="match status" value="8"/>
</dbReference>
<feature type="binding site" evidence="6">
    <location>
        <position position="65"/>
    </location>
    <ligand>
        <name>ATP</name>
        <dbReference type="ChEBI" id="CHEBI:30616"/>
    </ligand>
</feature>
<dbReference type="InterPro" id="IPR001611">
    <property type="entry name" value="Leu-rich_rpt"/>
</dbReference>
<dbReference type="PANTHER" id="PTHR24113">
    <property type="entry name" value="RAN GTPASE-ACTIVATING PROTEIN 1"/>
    <property type="match status" value="1"/>
</dbReference>
<dbReference type="PROSITE" id="PS00107">
    <property type="entry name" value="PROTEIN_KINASE_ATP"/>
    <property type="match status" value="1"/>
</dbReference>
<dbReference type="OrthoDB" id="354678at2759"/>
<dbReference type="Gene3D" id="3.30.200.20">
    <property type="entry name" value="Phosphorylase Kinase, domain 1"/>
    <property type="match status" value="1"/>
</dbReference>